<evidence type="ECO:0000313" key="2">
    <source>
        <dbReference type="EMBL" id="PAB57732.1"/>
    </source>
</evidence>
<dbReference type="AlphaFoldDB" id="A0A267MEA7"/>
<dbReference type="PANTHER" id="PTHR43586:SF21">
    <property type="entry name" value="PYRIDOXAL PHOSPHATE (PLP)-DEPENDENT ASPARTATE AMINOTRANSFERASE SUPERFAMILY"/>
    <property type="match status" value="1"/>
</dbReference>
<feature type="domain" description="Aminotransferase class V" evidence="1">
    <location>
        <begin position="311"/>
        <end position="413"/>
    </location>
</feature>
<accession>A0A267MEA7</accession>
<dbReference type="Gene3D" id="3.40.640.10">
    <property type="entry name" value="Type I PLP-dependent aspartate aminotransferase-like (Major domain)"/>
    <property type="match status" value="1"/>
</dbReference>
<dbReference type="InterPro" id="IPR015421">
    <property type="entry name" value="PyrdxlP-dep_Trfase_major"/>
</dbReference>
<evidence type="ECO:0000313" key="3">
    <source>
        <dbReference type="Proteomes" id="UP000216024"/>
    </source>
</evidence>
<dbReference type="Pfam" id="PF00266">
    <property type="entry name" value="Aminotran_5"/>
    <property type="match status" value="2"/>
</dbReference>
<gene>
    <name evidence="2" type="ORF">CCE28_18075</name>
</gene>
<organism evidence="2 3">
    <name type="scientific">Anaeromicrobium sediminis</name>
    <dbReference type="NCBI Taxonomy" id="1478221"/>
    <lineage>
        <taxon>Bacteria</taxon>
        <taxon>Bacillati</taxon>
        <taxon>Bacillota</taxon>
        <taxon>Clostridia</taxon>
        <taxon>Peptostreptococcales</taxon>
        <taxon>Thermotaleaceae</taxon>
        <taxon>Anaeromicrobium</taxon>
    </lineage>
</organism>
<dbReference type="NCBIfam" id="TIGR01976">
    <property type="entry name" value="am_tr_V_VC1184"/>
    <property type="match status" value="1"/>
</dbReference>
<dbReference type="GO" id="GO:0003824">
    <property type="term" value="F:catalytic activity"/>
    <property type="evidence" value="ECO:0007669"/>
    <property type="project" value="UniProtKB-ARBA"/>
</dbReference>
<evidence type="ECO:0000259" key="1">
    <source>
        <dbReference type="Pfam" id="PF00266"/>
    </source>
</evidence>
<dbReference type="EMBL" id="NIBG01000023">
    <property type="protein sequence ID" value="PAB57732.1"/>
    <property type="molecule type" value="Genomic_DNA"/>
</dbReference>
<protein>
    <submittedName>
        <fullName evidence="2">Cysteine desulfurase-like protein</fullName>
    </submittedName>
</protein>
<reference evidence="2 3" key="1">
    <citation type="submission" date="2017-06" db="EMBL/GenBank/DDBJ databases">
        <title>Draft genome sequence of anaerobic fermentative bacterium Anaeromicrobium sediminis DY2726D isolated from West Pacific Ocean sediments.</title>
        <authorList>
            <person name="Zeng X."/>
        </authorList>
    </citation>
    <scope>NUCLEOTIDE SEQUENCE [LARGE SCALE GENOMIC DNA]</scope>
    <source>
        <strain evidence="2 3">DY2726D</strain>
    </source>
</reference>
<dbReference type="InterPro" id="IPR015422">
    <property type="entry name" value="PyrdxlP-dep_Trfase_small"/>
</dbReference>
<proteinExistence type="predicted"/>
<dbReference type="Proteomes" id="UP000216024">
    <property type="component" value="Unassembled WGS sequence"/>
</dbReference>
<dbReference type="OrthoDB" id="9804366at2"/>
<sequence>MCMEFRFDVHKIRKEFPSTNKKVNGNPVAILDGPGGSQVPKMVVEKINDYMFNHNANEHGQFEPSKKTEELIMEGRAVLGQFLGCSKDEIAFGPSSTNNNFMLALAIGRDLEEGDEIIITDMDHTCNRSPWLMLEERGAVVKSVRVDPNTCLLDEEDFKNKLSNKTKVVALNYASNAVGTITDVKKLIKMAHEVGALTVVDAVHYAPHKPIDVKDIDTDFLLCSAYKFFGPHLGVLYAKKEVMEKIRTIRVMADDIEEPPYKFQTGTPCYELICGAAKAVKFISWIGKDYEEYFKSELEGLLGKRRSIVAGMLAIDKYEEELAEYLRCELEKINGVTLYGAPANHPKTSTVSFTHDKINSMEICEELAEEGIYGWNGDFYAIKLVNDVLGLTDRRGLVRIGFAPYNTMDDVKRTVKVLKDILE</sequence>
<name>A0A267MEA7_9FIRM</name>
<dbReference type="InterPro" id="IPR011340">
    <property type="entry name" value="Cys_dSase-rel"/>
</dbReference>
<dbReference type="InterPro" id="IPR015424">
    <property type="entry name" value="PyrdxlP-dep_Trfase"/>
</dbReference>
<dbReference type="InterPro" id="IPR000192">
    <property type="entry name" value="Aminotrans_V_dom"/>
</dbReference>
<comment type="caution">
    <text evidence="2">The sequence shown here is derived from an EMBL/GenBank/DDBJ whole genome shotgun (WGS) entry which is preliminary data.</text>
</comment>
<feature type="domain" description="Aminotransferase class V" evidence="1">
    <location>
        <begin position="31"/>
        <end position="289"/>
    </location>
</feature>
<dbReference type="PANTHER" id="PTHR43586">
    <property type="entry name" value="CYSTEINE DESULFURASE"/>
    <property type="match status" value="1"/>
</dbReference>
<dbReference type="SUPFAM" id="SSF53383">
    <property type="entry name" value="PLP-dependent transferases"/>
    <property type="match status" value="1"/>
</dbReference>
<dbReference type="Gene3D" id="3.90.1150.10">
    <property type="entry name" value="Aspartate Aminotransferase, domain 1"/>
    <property type="match status" value="1"/>
</dbReference>
<keyword evidence="3" id="KW-1185">Reference proteome</keyword>